<evidence type="ECO:0000313" key="2">
    <source>
        <dbReference type="Proteomes" id="UP001432027"/>
    </source>
</evidence>
<evidence type="ECO:0000313" key="1">
    <source>
        <dbReference type="EMBL" id="GMS78617.1"/>
    </source>
</evidence>
<reference evidence="1" key="1">
    <citation type="submission" date="2023-10" db="EMBL/GenBank/DDBJ databases">
        <title>Genome assembly of Pristionchus species.</title>
        <authorList>
            <person name="Yoshida K."/>
            <person name="Sommer R.J."/>
        </authorList>
    </citation>
    <scope>NUCLEOTIDE SEQUENCE</scope>
    <source>
        <strain evidence="1">RS0144</strain>
    </source>
</reference>
<protein>
    <submittedName>
        <fullName evidence="1">Uncharacterized protein</fullName>
    </submittedName>
</protein>
<dbReference type="Proteomes" id="UP001432027">
    <property type="component" value="Unassembled WGS sequence"/>
</dbReference>
<dbReference type="EMBL" id="BTSX01000001">
    <property type="protein sequence ID" value="GMS78617.1"/>
    <property type="molecule type" value="Genomic_DNA"/>
</dbReference>
<accession>A0AAV5S8U2</accession>
<dbReference type="AlphaFoldDB" id="A0AAV5S8U2"/>
<sequence length="72" mass="8038">KIDDDARVDELTQKLAQYEQSSVADRAKIDELTLQLAKYEGALQELQLLLKPMLPSEVQHSPPPLTSPTPPQ</sequence>
<proteinExistence type="predicted"/>
<keyword evidence="2" id="KW-1185">Reference proteome</keyword>
<organism evidence="1 2">
    <name type="scientific">Pristionchus entomophagus</name>
    <dbReference type="NCBI Taxonomy" id="358040"/>
    <lineage>
        <taxon>Eukaryota</taxon>
        <taxon>Metazoa</taxon>
        <taxon>Ecdysozoa</taxon>
        <taxon>Nematoda</taxon>
        <taxon>Chromadorea</taxon>
        <taxon>Rhabditida</taxon>
        <taxon>Rhabditina</taxon>
        <taxon>Diplogasteromorpha</taxon>
        <taxon>Diplogasteroidea</taxon>
        <taxon>Neodiplogasteridae</taxon>
        <taxon>Pristionchus</taxon>
    </lineage>
</organism>
<comment type="caution">
    <text evidence="1">The sequence shown here is derived from an EMBL/GenBank/DDBJ whole genome shotgun (WGS) entry which is preliminary data.</text>
</comment>
<gene>
    <name evidence="1" type="ORF">PENTCL1PPCAC_792</name>
</gene>
<feature type="non-terminal residue" evidence="1">
    <location>
        <position position="72"/>
    </location>
</feature>
<feature type="non-terminal residue" evidence="1">
    <location>
        <position position="1"/>
    </location>
</feature>
<name>A0AAV5S8U2_9BILA</name>